<organism evidence="8 9">
    <name type="scientific">Methanoculleus frigidifontis</name>
    <dbReference type="NCBI Taxonomy" id="2584085"/>
    <lineage>
        <taxon>Archaea</taxon>
        <taxon>Methanobacteriati</taxon>
        <taxon>Methanobacteriota</taxon>
        <taxon>Stenosarchaea group</taxon>
        <taxon>Methanomicrobia</taxon>
        <taxon>Methanomicrobiales</taxon>
        <taxon>Methanomicrobiaceae</taxon>
        <taxon>Methanoculleus</taxon>
    </lineage>
</organism>
<dbReference type="PANTHER" id="PTHR23506">
    <property type="entry name" value="GH10249P"/>
    <property type="match status" value="1"/>
</dbReference>
<dbReference type="InterPro" id="IPR036259">
    <property type="entry name" value="MFS_trans_sf"/>
</dbReference>
<evidence type="ECO:0000256" key="3">
    <source>
        <dbReference type="ARBA" id="ARBA00022692"/>
    </source>
</evidence>
<evidence type="ECO:0000256" key="5">
    <source>
        <dbReference type="ARBA" id="ARBA00023136"/>
    </source>
</evidence>
<dbReference type="Pfam" id="PF07690">
    <property type="entry name" value="MFS_1"/>
    <property type="match status" value="2"/>
</dbReference>
<feature type="transmembrane region" description="Helical" evidence="6">
    <location>
        <begin position="20"/>
        <end position="41"/>
    </location>
</feature>
<feature type="transmembrane region" description="Helical" evidence="6">
    <location>
        <begin position="307"/>
        <end position="330"/>
    </location>
</feature>
<evidence type="ECO:0000313" key="8">
    <source>
        <dbReference type="EMBL" id="MDN7026182.1"/>
    </source>
</evidence>
<proteinExistence type="predicted"/>
<sequence>MDTMTDSQASAAPVSRTGILLLVAGVIFIDMAVYSLVIPVLPSYIRLLGVDAGMLGVIFGMYPAMLFLFSIPMGLLSDRVGRRPVLIVGMVLLAASTALFGLAATVPALILARSIQGISAAATWSAGLALLADTYGQGELGEKMGVTMAAMSVGMVIGPVAGGYLYEYVGYTATFIIPSAGAALMALGLFLLPLPRRLQPAHRRRPALLPASGISLLAVYAAAVIGVAATYGILEPFLPVYLADTFAASPAVVGVVLGLLAFAAIVGQPIAGRLADRHATGRMLIVAGILVAGLALAAAMRAPDLRIVAGAVLLLGFALSIALIPTLPLMADLYRDEDAQGVAYGVYNSFFSVGLALGPFAGALLAGPLAVESILILSAVLLTVAGIVGLLAVLAVRLRHRG</sequence>
<evidence type="ECO:0000259" key="7">
    <source>
        <dbReference type="PROSITE" id="PS50850"/>
    </source>
</evidence>
<dbReference type="InterPro" id="IPR020846">
    <property type="entry name" value="MFS_dom"/>
</dbReference>
<keyword evidence="2" id="KW-0813">Transport</keyword>
<evidence type="ECO:0000256" key="4">
    <source>
        <dbReference type="ARBA" id="ARBA00022989"/>
    </source>
</evidence>
<keyword evidence="9" id="KW-1185">Reference proteome</keyword>
<dbReference type="PANTHER" id="PTHR23506:SF23">
    <property type="entry name" value="GH10249P"/>
    <property type="match status" value="1"/>
</dbReference>
<feature type="transmembrane region" description="Helical" evidence="6">
    <location>
        <begin position="53"/>
        <end position="73"/>
    </location>
</feature>
<comment type="caution">
    <text evidence="8">The sequence shown here is derived from an EMBL/GenBank/DDBJ whole genome shotgun (WGS) entry which is preliminary data.</text>
</comment>
<feature type="transmembrane region" description="Helical" evidence="6">
    <location>
        <begin position="207"/>
        <end position="234"/>
    </location>
</feature>
<feature type="domain" description="Major facilitator superfamily (MFS) profile" evidence="7">
    <location>
        <begin position="19"/>
        <end position="397"/>
    </location>
</feature>
<evidence type="ECO:0000313" key="9">
    <source>
        <dbReference type="Proteomes" id="UP001168338"/>
    </source>
</evidence>
<comment type="subcellular location">
    <subcellularLocation>
        <location evidence="1">Membrane</location>
        <topology evidence="1">Multi-pass membrane protein</topology>
    </subcellularLocation>
</comment>
<evidence type="ECO:0000256" key="6">
    <source>
        <dbReference type="SAM" id="Phobius"/>
    </source>
</evidence>
<evidence type="ECO:0000256" key="1">
    <source>
        <dbReference type="ARBA" id="ARBA00004141"/>
    </source>
</evidence>
<dbReference type="InterPro" id="IPR011701">
    <property type="entry name" value="MFS"/>
</dbReference>
<feature type="transmembrane region" description="Helical" evidence="6">
    <location>
        <begin position="283"/>
        <end position="301"/>
    </location>
</feature>
<feature type="transmembrane region" description="Helical" evidence="6">
    <location>
        <begin position="342"/>
        <end position="367"/>
    </location>
</feature>
<feature type="transmembrane region" description="Helical" evidence="6">
    <location>
        <begin position="110"/>
        <end position="132"/>
    </location>
</feature>
<keyword evidence="4 6" id="KW-1133">Transmembrane helix</keyword>
<dbReference type="Gene3D" id="1.20.1250.20">
    <property type="entry name" value="MFS general substrate transporter like domains"/>
    <property type="match status" value="2"/>
</dbReference>
<keyword evidence="3 6" id="KW-0812">Transmembrane</keyword>
<name>A0ABT8ME15_9EURY</name>
<dbReference type="PROSITE" id="PS50850">
    <property type="entry name" value="MFS"/>
    <property type="match status" value="1"/>
</dbReference>
<dbReference type="SUPFAM" id="SSF103473">
    <property type="entry name" value="MFS general substrate transporter"/>
    <property type="match status" value="1"/>
</dbReference>
<dbReference type="CDD" id="cd17325">
    <property type="entry name" value="MFS_MdtG_SLC18_like"/>
    <property type="match status" value="1"/>
</dbReference>
<evidence type="ECO:0000256" key="2">
    <source>
        <dbReference type="ARBA" id="ARBA00022448"/>
    </source>
</evidence>
<dbReference type="EMBL" id="VCYH01000017">
    <property type="protein sequence ID" value="MDN7026182.1"/>
    <property type="molecule type" value="Genomic_DNA"/>
</dbReference>
<dbReference type="InterPro" id="IPR001958">
    <property type="entry name" value="Tet-R_TetA/multi-R_MdtG-like"/>
</dbReference>
<dbReference type="InterPro" id="IPR050930">
    <property type="entry name" value="MFS_Vesicular_Transporter"/>
</dbReference>
<feature type="transmembrane region" description="Helical" evidence="6">
    <location>
        <begin position="85"/>
        <end position="104"/>
    </location>
</feature>
<feature type="transmembrane region" description="Helical" evidence="6">
    <location>
        <begin position="373"/>
        <end position="396"/>
    </location>
</feature>
<protein>
    <submittedName>
        <fullName evidence="8">MFS transporter</fullName>
    </submittedName>
</protein>
<keyword evidence="5 6" id="KW-0472">Membrane</keyword>
<dbReference type="InterPro" id="IPR005829">
    <property type="entry name" value="Sugar_transporter_CS"/>
</dbReference>
<feature type="transmembrane region" description="Helical" evidence="6">
    <location>
        <begin position="144"/>
        <end position="166"/>
    </location>
</feature>
<feature type="transmembrane region" description="Helical" evidence="6">
    <location>
        <begin position="172"/>
        <end position="195"/>
    </location>
</feature>
<gene>
    <name evidence="8" type="ORF">FGU65_15075</name>
</gene>
<reference evidence="8" key="1">
    <citation type="submission" date="2019-05" db="EMBL/GenBank/DDBJ databases">
        <title>Methanoculleus sp. FWC-SCC1, a methanogenic archaeon isolated from deep marine cold seep.</title>
        <authorList>
            <person name="Chen Y.-W."/>
            <person name="Chen S.-C."/>
            <person name="Teng N.-H."/>
            <person name="Lai M.-C."/>
        </authorList>
    </citation>
    <scope>NUCLEOTIDE SEQUENCE</scope>
    <source>
        <strain evidence="8">FWC-SCC1</strain>
    </source>
</reference>
<accession>A0ABT8ME15</accession>
<feature type="transmembrane region" description="Helical" evidence="6">
    <location>
        <begin position="246"/>
        <end position="271"/>
    </location>
</feature>
<dbReference type="PRINTS" id="PR01035">
    <property type="entry name" value="TCRTETA"/>
</dbReference>
<dbReference type="PROSITE" id="PS00216">
    <property type="entry name" value="SUGAR_TRANSPORT_1"/>
    <property type="match status" value="1"/>
</dbReference>
<dbReference type="Proteomes" id="UP001168338">
    <property type="component" value="Unassembled WGS sequence"/>
</dbReference>